<name>A0ABN7VVJ4_GIGMA</name>
<gene>
    <name evidence="2" type="ORF">GMARGA_LOCUS22744</name>
</gene>
<protein>
    <submittedName>
        <fullName evidence="2">12826_t:CDS:1</fullName>
    </submittedName>
</protein>
<reference evidence="2 3" key="1">
    <citation type="submission" date="2021-06" db="EMBL/GenBank/DDBJ databases">
        <authorList>
            <person name="Kallberg Y."/>
            <person name="Tangrot J."/>
            <person name="Rosling A."/>
        </authorList>
    </citation>
    <scope>NUCLEOTIDE SEQUENCE [LARGE SCALE GENOMIC DNA]</scope>
    <source>
        <strain evidence="2 3">120-4 pot B 10/14</strain>
    </source>
</reference>
<proteinExistence type="predicted"/>
<feature type="region of interest" description="Disordered" evidence="1">
    <location>
        <begin position="1"/>
        <end position="29"/>
    </location>
</feature>
<accession>A0ABN7VVJ4</accession>
<sequence length="56" mass="6424">NRSNENQPMEYKLVDATSEGKKIEDKDKSIESSRNFKDVNESNIPIELFVGQCFNS</sequence>
<organism evidence="2 3">
    <name type="scientific">Gigaspora margarita</name>
    <dbReference type="NCBI Taxonomy" id="4874"/>
    <lineage>
        <taxon>Eukaryota</taxon>
        <taxon>Fungi</taxon>
        <taxon>Fungi incertae sedis</taxon>
        <taxon>Mucoromycota</taxon>
        <taxon>Glomeromycotina</taxon>
        <taxon>Glomeromycetes</taxon>
        <taxon>Diversisporales</taxon>
        <taxon>Gigasporaceae</taxon>
        <taxon>Gigaspora</taxon>
    </lineage>
</organism>
<dbReference type="EMBL" id="CAJVQB010022273">
    <property type="protein sequence ID" value="CAG8799195.1"/>
    <property type="molecule type" value="Genomic_DNA"/>
</dbReference>
<evidence type="ECO:0000313" key="3">
    <source>
        <dbReference type="Proteomes" id="UP000789901"/>
    </source>
</evidence>
<feature type="compositionally biased region" description="Basic and acidic residues" evidence="1">
    <location>
        <begin position="18"/>
        <end position="29"/>
    </location>
</feature>
<keyword evidence="3" id="KW-1185">Reference proteome</keyword>
<feature type="non-terminal residue" evidence="2">
    <location>
        <position position="1"/>
    </location>
</feature>
<evidence type="ECO:0000313" key="2">
    <source>
        <dbReference type="EMBL" id="CAG8799195.1"/>
    </source>
</evidence>
<dbReference type="Proteomes" id="UP000789901">
    <property type="component" value="Unassembled WGS sequence"/>
</dbReference>
<evidence type="ECO:0000256" key="1">
    <source>
        <dbReference type="SAM" id="MobiDB-lite"/>
    </source>
</evidence>
<comment type="caution">
    <text evidence="2">The sequence shown here is derived from an EMBL/GenBank/DDBJ whole genome shotgun (WGS) entry which is preliminary data.</text>
</comment>